<comment type="caution">
    <text evidence="4">The sequence shown here is derived from an EMBL/GenBank/DDBJ whole genome shotgun (WGS) entry which is preliminary data.</text>
</comment>
<gene>
    <name evidence="4" type="ORF">Xmir_02556</name>
</gene>
<dbReference type="InterPro" id="IPR050834">
    <property type="entry name" value="Glycosyltransf_2"/>
</dbReference>
<dbReference type="EMBL" id="NITZ01000012">
    <property type="protein sequence ID" value="PHM48218.1"/>
    <property type="molecule type" value="Genomic_DNA"/>
</dbReference>
<evidence type="ECO:0000259" key="2">
    <source>
        <dbReference type="Pfam" id="PF00535"/>
    </source>
</evidence>
<dbReference type="Proteomes" id="UP000221980">
    <property type="component" value="Unassembled WGS sequence"/>
</dbReference>
<feature type="domain" description="Galactosyltransferase C-terminal" evidence="3">
    <location>
        <begin position="186"/>
        <end position="238"/>
    </location>
</feature>
<dbReference type="PANTHER" id="PTHR43685:SF2">
    <property type="entry name" value="GLYCOSYLTRANSFERASE 2-LIKE DOMAIN-CONTAINING PROTEIN"/>
    <property type="match status" value="1"/>
</dbReference>
<dbReference type="SUPFAM" id="SSF53448">
    <property type="entry name" value="Nucleotide-diphospho-sugar transferases"/>
    <property type="match status" value="1"/>
</dbReference>
<dbReference type="Pfam" id="PF02709">
    <property type="entry name" value="Glyco_transf_7C"/>
    <property type="match status" value="1"/>
</dbReference>
<dbReference type="Pfam" id="PF00535">
    <property type="entry name" value="Glycos_transf_2"/>
    <property type="match status" value="1"/>
</dbReference>
<dbReference type="GO" id="GO:0016740">
    <property type="term" value="F:transferase activity"/>
    <property type="evidence" value="ECO:0007669"/>
    <property type="project" value="UniProtKB-KW"/>
</dbReference>
<dbReference type="Gene3D" id="3.90.550.10">
    <property type="entry name" value="Spore Coat Polysaccharide Biosynthesis Protein SpsA, Chain A"/>
    <property type="match status" value="1"/>
</dbReference>
<name>A0A2D0JPI3_9GAMM</name>
<proteinExistence type="predicted"/>
<feature type="domain" description="Glycosyltransferase 2-like" evidence="2">
    <location>
        <begin position="8"/>
        <end position="124"/>
    </location>
</feature>
<dbReference type="RefSeq" id="WP_099114625.1">
    <property type="nucleotide sequence ID" value="NZ_CAWNQI010000024.1"/>
</dbReference>
<dbReference type="AlphaFoldDB" id="A0A2D0JPI3"/>
<dbReference type="PANTHER" id="PTHR43685">
    <property type="entry name" value="GLYCOSYLTRANSFERASE"/>
    <property type="match status" value="1"/>
</dbReference>
<organism evidence="4 5">
    <name type="scientific">Xenorhabdus miraniensis</name>
    <dbReference type="NCBI Taxonomy" id="351674"/>
    <lineage>
        <taxon>Bacteria</taxon>
        <taxon>Pseudomonadati</taxon>
        <taxon>Pseudomonadota</taxon>
        <taxon>Gammaproteobacteria</taxon>
        <taxon>Enterobacterales</taxon>
        <taxon>Morganellaceae</taxon>
        <taxon>Xenorhabdus</taxon>
    </lineage>
</organism>
<dbReference type="InterPro" id="IPR029044">
    <property type="entry name" value="Nucleotide-diphossugar_trans"/>
</dbReference>
<accession>A0A2D0JPI3</accession>
<sequence length="304" mass="35651">MTDKYHASVLIITRNKPDRLEITLNSLLNQYVNNFLFEVVIIDDGSDIDLEMIIEKYSFYLKIKYIKIKHQGISVARNIGIDAASGEIIILTDDDVILNPTFVSAHIFEHLKEKNLVVVGDRYNLYCSNLMHDSFKSSLAKALHGDMDELLKKTRRDFYGKITLKLFDVEYQNYHHARWICFVARNVSVRKSDLVKVGSFDEKFIGWGVEDVELGYRLYLYGICYKYRKDAIVYHLEHPVGSNRLRDINKNFDYFMRKHTTVAPIVYKEFTFGKISLEELCESLRNGFRTEVKSSKKTYYKMIR</sequence>
<evidence type="ECO:0000313" key="5">
    <source>
        <dbReference type="Proteomes" id="UP000221980"/>
    </source>
</evidence>
<evidence type="ECO:0000256" key="1">
    <source>
        <dbReference type="ARBA" id="ARBA00022679"/>
    </source>
</evidence>
<dbReference type="InterPro" id="IPR001173">
    <property type="entry name" value="Glyco_trans_2-like"/>
</dbReference>
<keyword evidence="5" id="KW-1185">Reference proteome</keyword>
<reference evidence="4 5" key="1">
    <citation type="journal article" date="2017" name="Nat. Microbiol.">
        <title>Natural product diversity associated with the nematode symbionts Photorhabdus and Xenorhabdus.</title>
        <authorList>
            <person name="Tobias N.J."/>
            <person name="Wolff H."/>
            <person name="Djahanschiri B."/>
            <person name="Grundmann F."/>
            <person name="Kronenwerth M."/>
            <person name="Shi Y.M."/>
            <person name="Simonyi S."/>
            <person name="Grun P."/>
            <person name="Shapiro-Ilan D."/>
            <person name="Pidot S.J."/>
            <person name="Stinear T.P."/>
            <person name="Ebersberger I."/>
            <person name="Bode H.B."/>
        </authorList>
    </citation>
    <scope>NUCLEOTIDE SEQUENCE [LARGE SCALE GENOMIC DNA]</scope>
    <source>
        <strain evidence="4 5">DSM 17902</strain>
    </source>
</reference>
<evidence type="ECO:0000259" key="3">
    <source>
        <dbReference type="Pfam" id="PF02709"/>
    </source>
</evidence>
<keyword evidence="1 4" id="KW-0808">Transferase</keyword>
<dbReference type="InterPro" id="IPR027791">
    <property type="entry name" value="Galactosyl_T_C"/>
</dbReference>
<evidence type="ECO:0000313" key="4">
    <source>
        <dbReference type="EMBL" id="PHM48218.1"/>
    </source>
</evidence>
<dbReference type="OrthoDB" id="6813549at2"/>
<protein>
    <submittedName>
        <fullName evidence="4">Glucosyltransferase</fullName>
    </submittedName>
</protein>